<sequence length="84" mass="9671">MKKHQLKDLETWMRLSNLAASLVTGQAKSTRRAKLSTEQYSTHRQHTTSLLLTLQVRCAAEYSEDHAIFRVKNTAIKDTSYFTN</sequence>
<reference evidence="1 2" key="1">
    <citation type="submission" date="2014-03" db="EMBL/GenBank/DDBJ databases">
        <title>Draft genome of the hookworm Oesophagostomum dentatum.</title>
        <authorList>
            <person name="Mitreva M."/>
        </authorList>
    </citation>
    <scope>NUCLEOTIDE SEQUENCE [LARGE SCALE GENOMIC DNA]</scope>
    <source>
        <strain evidence="1 2">OD-Hann</strain>
    </source>
</reference>
<accession>A0A0B1STX0</accession>
<evidence type="ECO:0000313" key="1">
    <source>
        <dbReference type="EMBL" id="KHJ88748.1"/>
    </source>
</evidence>
<evidence type="ECO:0000313" key="2">
    <source>
        <dbReference type="Proteomes" id="UP000053660"/>
    </source>
</evidence>
<gene>
    <name evidence="1" type="ORF">OESDEN_11455</name>
</gene>
<dbReference type="EMBL" id="KN555278">
    <property type="protein sequence ID" value="KHJ88748.1"/>
    <property type="molecule type" value="Genomic_DNA"/>
</dbReference>
<organism evidence="1 2">
    <name type="scientific">Oesophagostomum dentatum</name>
    <name type="common">Nodular worm</name>
    <dbReference type="NCBI Taxonomy" id="61180"/>
    <lineage>
        <taxon>Eukaryota</taxon>
        <taxon>Metazoa</taxon>
        <taxon>Ecdysozoa</taxon>
        <taxon>Nematoda</taxon>
        <taxon>Chromadorea</taxon>
        <taxon>Rhabditida</taxon>
        <taxon>Rhabditina</taxon>
        <taxon>Rhabditomorpha</taxon>
        <taxon>Strongyloidea</taxon>
        <taxon>Strongylidae</taxon>
        <taxon>Oesophagostomum</taxon>
    </lineage>
</organism>
<dbReference type="Proteomes" id="UP000053660">
    <property type="component" value="Unassembled WGS sequence"/>
</dbReference>
<proteinExistence type="predicted"/>
<protein>
    <submittedName>
        <fullName evidence="1">Uncharacterized protein</fullName>
    </submittedName>
</protein>
<name>A0A0B1STX0_OESDE</name>
<keyword evidence="2" id="KW-1185">Reference proteome</keyword>
<dbReference type="AlphaFoldDB" id="A0A0B1STX0"/>